<keyword evidence="4" id="KW-0319">Glycerol metabolism</keyword>
<dbReference type="PANTHER" id="PTHR43620:SF7">
    <property type="entry name" value="GLYCEROPHOSPHODIESTER PHOSPHODIESTERASE GDPD5-RELATED"/>
    <property type="match status" value="1"/>
</dbReference>
<name>A0ABN8IWP3_9NEOP</name>
<dbReference type="EC" id="3.1.4.46" evidence="2"/>
<keyword evidence="3" id="KW-0732">Signal</keyword>
<sequence>MGADYVEPDLVMTRDGQLVARHDNELGLTTDVAQHPEFADRYKKKIIDGKEMDGWFTEDFTLSELKTLRAVERIPETRPVI</sequence>
<accession>A0ABN8IWP3</accession>
<dbReference type="Proteomes" id="UP000837857">
    <property type="component" value="Chromosome 5"/>
</dbReference>
<dbReference type="Gene3D" id="3.20.20.190">
    <property type="entry name" value="Phosphatidylinositol (PI) phosphodiesterase"/>
    <property type="match status" value="1"/>
</dbReference>
<evidence type="ECO:0000256" key="1">
    <source>
        <dbReference type="ARBA" id="ARBA00007277"/>
    </source>
</evidence>
<evidence type="ECO:0000256" key="4">
    <source>
        <dbReference type="ARBA" id="ARBA00022798"/>
    </source>
</evidence>
<comment type="catalytic activity">
    <reaction evidence="6">
        <text>a sn-glycero-3-phosphodiester + H2O = an alcohol + sn-glycerol 3-phosphate + H(+)</text>
        <dbReference type="Rhea" id="RHEA:12969"/>
        <dbReference type="ChEBI" id="CHEBI:15377"/>
        <dbReference type="ChEBI" id="CHEBI:15378"/>
        <dbReference type="ChEBI" id="CHEBI:30879"/>
        <dbReference type="ChEBI" id="CHEBI:57597"/>
        <dbReference type="ChEBI" id="CHEBI:83408"/>
        <dbReference type="EC" id="3.1.4.46"/>
    </reaction>
</comment>
<dbReference type="InterPro" id="IPR030395">
    <property type="entry name" value="GP_PDE_dom"/>
</dbReference>
<keyword evidence="5" id="KW-0378">Hydrolase</keyword>
<organism evidence="8 9">
    <name type="scientific">Iphiclides podalirius</name>
    <name type="common">scarce swallowtail</name>
    <dbReference type="NCBI Taxonomy" id="110791"/>
    <lineage>
        <taxon>Eukaryota</taxon>
        <taxon>Metazoa</taxon>
        <taxon>Ecdysozoa</taxon>
        <taxon>Arthropoda</taxon>
        <taxon>Hexapoda</taxon>
        <taxon>Insecta</taxon>
        <taxon>Pterygota</taxon>
        <taxon>Neoptera</taxon>
        <taxon>Endopterygota</taxon>
        <taxon>Lepidoptera</taxon>
        <taxon>Glossata</taxon>
        <taxon>Ditrysia</taxon>
        <taxon>Papilionoidea</taxon>
        <taxon>Papilionidae</taxon>
        <taxon>Papilioninae</taxon>
        <taxon>Iphiclides</taxon>
    </lineage>
</organism>
<dbReference type="EMBL" id="OW152817">
    <property type="protein sequence ID" value="CAH2068689.1"/>
    <property type="molecule type" value="Genomic_DNA"/>
</dbReference>
<evidence type="ECO:0000259" key="7">
    <source>
        <dbReference type="PROSITE" id="PS51704"/>
    </source>
</evidence>
<dbReference type="SUPFAM" id="SSF51695">
    <property type="entry name" value="PLC-like phosphodiesterases"/>
    <property type="match status" value="1"/>
</dbReference>
<dbReference type="PROSITE" id="PS51704">
    <property type="entry name" value="GP_PDE"/>
    <property type="match status" value="1"/>
</dbReference>
<evidence type="ECO:0000256" key="2">
    <source>
        <dbReference type="ARBA" id="ARBA00012247"/>
    </source>
</evidence>
<keyword evidence="9" id="KW-1185">Reference proteome</keyword>
<evidence type="ECO:0000313" key="8">
    <source>
        <dbReference type="EMBL" id="CAH2068689.1"/>
    </source>
</evidence>
<reference evidence="8" key="1">
    <citation type="submission" date="2022-03" db="EMBL/GenBank/DDBJ databases">
        <authorList>
            <person name="Martin H S."/>
        </authorList>
    </citation>
    <scope>NUCLEOTIDE SEQUENCE</scope>
</reference>
<comment type="similarity">
    <text evidence="1">Belongs to the glycerophosphoryl diester phosphodiesterase family.</text>
</comment>
<evidence type="ECO:0000313" key="9">
    <source>
        <dbReference type="Proteomes" id="UP000837857"/>
    </source>
</evidence>
<dbReference type="InterPro" id="IPR017946">
    <property type="entry name" value="PLC-like_Pdiesterase_TIM-brl"/>
</dbReference>
<feature type="non-terminal residue" evidence="8">
    <location>
        <position position="1"/>
    </location>
</feature>
<dbReference type="PANTHER" id="PTHR43620">
    <property type="entry name" value="GLYCEROPHOSPHORYL DIESTER PHOSPHODIESTERASE"/>
    <property type="match status" value="1"/>
</dbReference>
<evidence type="ECO:0000256" key="6">
    <source>
        <dbReference type="ARBA" id="ARBA00047512"/>
    </source>
</evidence>
<evidence type="ECO:0000256" key="5">
    <source>
        <dbReference type="ARBA" id="ARBA00022801"/>
    </source>
</evidence>
<evidence type="ECO:0000256" key="3">
    <source>
        <dbReference type="ARBA" id="ARBA00022729"/>
    </source>
</evidence>
<proteinExistence type="inferred from homology"/>
<dbReference type="Pfam" id="PF03009">
    <property type="entry name" value="GDPD"/>
    <property type="match status" value="1"/>
</dbReference>
<protein>
    <recommendedName>
        <fullName evidence="2">glycerophosphodiester phosphodiesterase</fullName>
        <ecNumber evidence="2">3.1.4.46</ecNumber>
    </recommendedName>
</protein>
<feature type="domain" description="GP-PDE" evidence="7">
    <location>
        <begin position="1"/>
        <end position="81"/>
    </location>
</feature>
<gene>
    <name evidence="8" type="ORF">IPOD504_LOCUS14498</name>
</gene>